<proteinExistence type="predicted"/>
<gene>
    <name evidence="2" type="ORF">FOXB_17602</name>
</gene>
<feature type="region of interest" description="Disordered" evidence="1">
    <location>
        <begin position="114"/>
        <end position="163"/>
    </location>
</feature>
<name>F9GG18_FUSOF</name>
<evidence type="ECO:0000256" key="1">
    <source>
        <dbReference type="SAM" id="MobiDB-lite"/>
    </source>
</evidence>
<organism evidence="2">
    <name type="scientific">Fusarium oxysporum (strain Fo5176)</name>
    <name type="common">Fusarium vascular wilt</name>
    <dbReference type="NCBI Taxonomy" id="660025"/>
    <lineage>
        <taxon>Eukaryota</taxon>
        <taxon>Fungi</taxon>
        <taxon>Dikarya</taxon>
        <taxon>Ascomycota</taxon>
        <taxon>Pezizomycotina</taxon>
        <taxon>Sordariomycetes</taxon>
        <taxon>Hypocreomycetidae</taxon>
        <taxon>Hypocreales</taxon>
        <taxon>Nectriaceae</taxon>
        <taxon>Fusarium</taxon>
        <taxon>Fusarium oxysporum species complex</taxon>
    </lineage>
</organism>
<reference evidence="2" key="1">
    <citation type="journal article" date="2012" name="Mol. Plant Microbe Interact.">
        <title>A highly conserved effector in Fusarium oxysporum is required for full virulence on Arabidopsis.</title>
        <authorList>
            <person name="Thatcher L.F."/>
            <person name="Gardiner D.M."/>
            <person name="Kazan K."/>
            <person name="Manners J."/>
        </authorList>
    </citation>
    <scope>NUCLEOTIDE SEQUENCE [LARGE SCALE GENOMIC DNA]</scope>
    <source>
        <strain evidence="2">Fo5176</strain>
    </source>
</reference>
<dbReference type="AlphaFoldDB" id="F9GG18"/>
<comment type="caution">
    <text evidence="2">The sequence shown here is derived from an EMBL/GenBank/DDBJ whole genome shotgun (WGS) entry which is preliminary data.</text>
</comment>
<accession>F9GG18</accession>
<dbReference type="OrthoDB" id="5112692at2759"/>
<sequence length="244" mass="26214">MAIQRQPLSLRSKTNVVFRLNVLSAHAMCQADVASAEPPFAGRVNLRVPKGVCKNPEPIGPLPKGSCIKMQSAKTALTQVVMFIGAKDTAVSLWRLCMNSSGLQANSLTLRDRTKAAGVDTEDQSFTETPQDHHLARPHVNQPGSSDAGATGTGKMAESPEHTHGATSNFVIYRNAVAGPGVDQINGACFTFFGTPANSNNIREVHDSPWKEGPGNQHNGLHLSAKWVYLYTFQTGPPNTTIQL</sequence>
<protein>
    <submittedName>
        <fullName evidence="2">Uncharacterized protein</fullName>
    </submittedName>
</protein>
<evidence type="ECO:0000313" key="2">
    <source>
        <dbReference type="EMBL" id="EGU71890.1"/>
    </source>
</evidence>
<dbReference type="EMBL" id="AFQF01007460">
    <property type="protein sequence ID" value="EGU71890.1"/>
    <property type="molecule type" value="Genomic_DNA"/>
</dbReference>